<proteinExistence type="predicted"/>
<reference evidence="1 2" key="1">
    <citation type="submission" date="2023-03" db="EMBL/GenBank/DDBJ databases">
        <title>Host association and intracellularity evolved multiple times independently in the Rickettsiales.</title>
        <authorList>
            <person name="Castelli M."/>
            <person name="Nardi T."/>
            <person name="Gammuto L."/>
            <person name="Bellinzona G."/>
            <person name="Sabaneyeva E."/>
            <person name="Potekhin A."/>
            <person name="Serra V."/>
            <person name="Petroni G."/>
            <person name="Sassera D."/>
        </authorList>
    </citation>
    <scope>NUCLEOTIDE SEQUENCE [LARGE SCALE GENOMIC DNA]</scope>
    <source>
        <strain evidence="1 2">Sr 2-6</strain>
    </source>
</reference>
<accession>A0ABU5NAM4</accession>
<evidence type="ECO:0000313" key="2">
    <source>
        <dbReference type="Proteomes" id="UP001291687"/>
    </source>
</evidence>
<dbReference type="RefSeq" id="WP_322776129.1">
    <property type="nucleotide sequence ID" value="NZ_JARJFB010000006.1"/>
</dbReference>
<evidence type="ECO:0000313" key="1">
    <source>
        <dbReference type="EMBL" id="MEA0970225.1"/>
    </source>
</evidence>
<dbReference type="Proteomes" id="UP001291687">
    <property type="component" value="Unassembled WGS sequence"/>
</dbReference>
<sequence length="214" mass="24237">MKPVEDKFVKTEGAIEKLSASAKVKPESELENLFEEIGQDEDLGKAVEKIFDEITDLNEIQVKIILLIRNYLKAKKKSGIDVNKIDELEKKITEDINKFAGKFNRVIGEEIDPNLGTVSKKGKESILNIEAKKNLKRIMKNFAVYEVYKIMNPKRIAGETKEDNYRKNLMQGGEQLASRYEGGKESDLKQYGEAKVERIKHQALSMSKSGGIGR</sequence>
<dbReference type="EMBL" id="JARJFB010000006">
    <property type="protein sequence ID" value="MEA0970225.1"/>
    <property type="molecule type" value="Genomic_DNA"/>
</dbReference>
<dbReference type="InterPro" id="IPR020171">
    <property type="entry name" value="Uncharacterised_RC0039"/>
</dbReference>
<comment type="caution">
    <text evidence="1">The sequence shown here is derived from an EMBL/GenBank/DDBJ whole genome shotgun (WGS) entry which is preliminary data.</text>
</comment>
<protein>
    <submittedName>
        <fullName evidence="1">DUF5394 domain-containing protein</fullName>
    </submittedName>
</protein>
<gene>
    <name evidence="1" type="ORF">Megvenef_00177</name>
</gene>
<organism evidence="1 2">
    <name type="scientific">Candidatus Megaera venefica</name>
    <dbReference type="NCBI Taxonomy" id="2055910"/>
    <lineage>
        <taxon>Bacteria</taxon>
        <taxon>Pseudomonadati</taxon>
        <taxon>Pseudomonadota</taxon>
        <taxon>Alphaproteobacteria</taxon>
        <taxon>Rickettsiales</taxon>
        <taxon>Rickettsiaceae</taxon>
        <taxon>Candidatus Megaera</taxon>
    </lineage>
</organism>
<keyword evidence="2" id="KW-1185">Reference proteome</keyword>
<dbReference type="Pfam" id="PF17372">
    <property type="entry name" value="DUF5394"/>
    <property type="match status" value="1"/>
</dbReference>
<name>A0ABU5NAM4_9RICK</name>